<dbReference type="EMBL" id="QWEY01000024">
    <property type="protein sequence ID" value="RGP35121.1"/>
    <property type="molecule type" value="Genomic_DNA"/>
</dbReference>
<keyword evidence="3" id="KW-0255">Endonuclease</keyword>
<feature type="domain" description="Endonuclease GajA/Old nuclease/RecF-like AAA" evidence="1">
    <location>
        <begin position="9"/>
        <end position="471"/>
    </location>
</feature>
<dbReference type="OrthoDB" id="9816534at2"/>
<evidence type="ECO:0000313" key="4">
    <source>
        <dbReference type="Proteomes" id="UP000284547"/>
    </source>
</evidence>
<dbReference type="PANTHER" id="PTHR43581">
    <property type="entry name" value="ATP/GTP PHOSPHATASE"/>
    <property type="match status" value="1"/>
</dbReference>
<dbReference type="Gene3D" id="3.40.50.300">
    <property type="entry name" value="P-loop containing nucleotide triphosphate hydrolases"/>
    <property type="match status" value="1"/>
</dbReference>
<dbReference type="InterPro" id="IPR027417">
    <property type="entry name" value="P-loop_NTPase"/>
</dbReference>
<organism evidence="3 4">
    <name type="scientific">Pseudotabrizicola alkalilacus</name>
    <dbReference type="NCBI Taxonomy" id="2305252"/>
    <lineage>
        <taxon>Bacteria</taxon>
        <taxon>Pseudomonadati</taxon>
        <taxon>Pseudomonadota</taxon>
        <taxon>Alphaproteobacteria</taxon>
        <taxon>Rhodobacterales</taxon>
        <taxon>Paracoccaceae</taxon>
        <taxon>Pseudotabrizicola</taxon>
    </lineage>
</organism>
<dbReference type="InterPro" id="IPR034139">
    <property type="entry name" value="TOPRIM_OLD"/>
</dbReference>
<proteinExistence type="predicted"/>
<keyword evidence="3" id="KW-0540">Nuclease</keyword>
<evidence type="ECO:0000259" key="2">
    <source>
        <dbReference type="Pfam" id="PF20469"/>
    </source>
</evidence>
<dbReference type="Pfam" id="PF13175">
    <property type="entry name" value="AAA_15"/>
    <property type="match status" value="1"/>
</dbReference>
<dbReference type="AlphaFoldDB" id="A0A411YW69"/>
<dbReference type="SUPFAM" id="SSF52540">
    <property type="entry name" value="P-loop containing nucleoside triphosphate hydrolases"/>
    <property type="match status" value="1"/>
</dbReference>
<gene>
    <name evidence="3" type="ORF">D1012_21735</name>
</gene>
<sequence>MVENKRGHIQFVEVSNFRKLKDVRIDLAEQTTLLVGANNSGKTSAMHALRHFLVDGGRFGTHDFTLSHWHTINEIGEAWKKTQETEAAGGPQPSIDDWAKVLPTVDVWLQVEKGEVHLVRSILPTLAWKPGLIGVRLRFEPKKIEEFYREFTSALIAARDTKAAAKEQLGKVLNVKLWPQNMMDFLERRLRAHFSLQAYVLDPTEIKLPINGIAQPQILPETALAIPGNPLYGLVRIHEINAQRGFDNASNGNEAGETMAASPRKETRKLSDQLRSYYANHLDPFDAPDARDLQALSAIEGAQDAFDERLLECFSSALKEVAGLGYPGVSDPRLKISTRIRPTDGMNHEAAVQYEIDMKAGSAGAVALSLPEHSNGLGYQNLVSMVFQLMSFRDAWMRVGKAGKQARDKDNFQLEPLHLVLIEEPEAHLHAQVQQVFIRKAFAILRDHPDLKESGKLRSQLVVSTHSSHIAHEAEFANLRYFRRLPASVAGDVPVSTVVNVSEVFGKGVETSDFAKRYLRTTHCDLFFADAAILVEGPAERMLIPHFIRHHHDSLHQCYLTLLEIGGAHAHRLEPLLKHLGLPTLVVTDLDSKVPGGEASQPARGQGLVTNNTTLRSWVPKVSEVDRLLDLEPAKRLVAFDDLSAVRVAYQLPVLVKVSEAADAVEEEALPYTFEDALVFANLSLFRNLDGTGLVRKFKDAIAATTTAADLGASLFSSLKTGKKAEFALDVLALEDPAGLTVPNYISEGLAWLESQLRKRQMEVIEADAKAVELEA</sequence>
<feature type="domain" description="OLD protein-like TOPRIM" evidence="2">
    <location>
        <begin position="527"/>
        <end position="591"/>
    </location>
</feature>
<keyword evidence="3" id="KW-0378">Hydrolase</keyword>
<reference evidence="3 4" key="1">
    <citation type="submission" date="2018-08" db="EMBL/GenBank/DDBJ databases">
        <title>Flavobacterium tibetense sp. nov., isolated from a wetland YonghuCo on Tibetan Plateau.</title>
        <authorList>
            <person name="Phurbu D."/>
            <person name="Lu H."/>
            <person name="Xing P."/>
        </authorList>
    </citation>
    <scope>NUCLEOTIDE SEQUENCE [LARGE SCALE GENOMIC DNA]</scope>
    <source>
        <strain evidence="3 4">DJC</strain>
    </source>
</reference>
<dbReference type="GO" id="GO:0004519">
    <property type="term" value="F:endonuclease activity"/>
    <property type="evidence" value="ECO:0007669"/>
    <property type="project" value="UniProtKB-KW"/>
</dbReference>
<dbReference type="Proteomes" id="UP000284547">
    <property type="component" value="Unassembled WGS sequence"/>
</dbReference>
<dbReference type="Pfam" id="PF20469">
    <property type="entry name" value="OLD-like_TOPRIM"/>
    <property type="match status" value="1"/>
</dbReference>
<comment type="caution">
    <text evidence="3">The sequence shown here is derived from an EMBL/GenBank/DDBJ whole genome shotgun (WGS) entry which is preliminary data.</text>
</comment>
<accession>A0A411YW69</accession>
<protein>
    <submittedName>
        <fullName evidence="3">ATP-dependent endonuclease</fullName>
    </submittedName>
</protein>
<dbReference type="InterPro" id="IPR041685">
    <property type="entry name" value="AAA_GajA/Old/RecF-like"/>
</dbReference>
<name>A0A411YW69_9RHOB</name>
<keyword evidence="4" id="KW-1185">Reference proteome</keyword>
<evidence type="ECO:0000313" key="3">
    <source>
        <dbReference type="EMBL" id="RGP35121.1"/>
    </source>
</evidence>
<dbReference type="CDD" id="cd01026">
    <property type="entry name" value="TOPRIM_OLD"/>
    <property type="match status" value="1"/>
</dbReference>
<evidence type="ECO:0000259" key="1">
    <source>
        <dbReference type="Pfam" id="PF13175"/>
    </source>
</evidence>
<dbReference type="RefSeq" id="WP_118156213.1">
    <property type="nucleotide sequence ID" value="NZ_QWEY01000024.1"/>
</dbReference>
<dbReference type="PANTHER" id="PTHR43581:SF2">
    <property type="entry name" value="EXCINUCLEASE ATPASE SUBUNIT"/>
    <property type="match status" value="1"/>
</dbReference>
<dbReference type="InterPro" id="IPR051396">
    <property type="entry name" value="Bact_Antivir_Def_Nuclease"/>
</dbReference>